<dbReference type="SUPFAM" id="SSF50969">
    <property type="entry name" value="YVTN repeat-like/Quinoprotein amine dehydrogenase"/>
    <property type="match status" value="1"/>
</dbReference>
<evidence type="ECO:0000256" key="2">
    <source>
        <dbReference type="SAM" id="Coils"/>
    </source>
</evidence>
<evidence type="ECO:0000313" key="4">
    <source>
        <dbReference type="EMBL" id="CAC5400527.1"/>
    </source>
</evidence>
<dbReference type="GO" id="GO:0005654">
    <property type="term" value="C:nucleoplasm"/>
    <property type="evidence" value="ECO:0007669"/>
    <property type="project" value="TreeGrafter"/>
</dbReference>
<reference evidence="4 5" key="1">
    <citation type="submission" date="2020-06" db="EMBL/GenBank/DDBJ databases">
        <authorList>
            <person name="Li R."/>
            <person name="Bekaert M."/>
        </authorList>
    </citation>
    <scope>NUCLEOTIDE SEQUENCE [LARGE SCALE GENOMIC DNA]</scope>
    <source>
        <strain evidence="5">wild</strain>
    </source>
</reference>
<dbReference type="SUPFAM" id="SSF57845">
    <property type="entry name" value="B-box zinc-binding domain"/>
    <property type="match status" value="1"/>
</dbReference>
<name>A0A6J8CYT0_MYTCO</name>
<dbReference type="Gene3D" id="3.30.160.60">
    <property type="entry name" value="Classic Zinc Finger"/>
    <property type="match status" value="1"/>
</dbReference>
<sequence>MATKKALNCCPCDYKHETKTAVKWCTDCAEALCLTCFEAHKSFKVSRNHNVISIEDHNALQGIISNLSEVQRCDQHDKRFEYFCPLHDEVVCIKCIQTKHSECTGWLPISEAADGVKASVAKETIKQDLEDMIRNIEELIDSHKKEQLSNQNVCKSLKDEASKVAQSIIQKVKDLEAELYKTIDVQHHDISGNVGNRAIQLQDQLQKIKELRDRLNSIEGYASDTQIFLGIRKISKELGDSIEETKSVTKEPIIVLKKLQITAPVQSFLSEVTLLGHVQNNPKHILFQPTKLQKVQSNVSVTVSKSIKDIEVQKIVNINVSKPESKRMRIWSAVVLPLNQFIFDWDESKSLVIYNSDGEFVKNHTLEDNVRYMTMVDLERLAFSYERSKEVGIYNMRTLKMEKRIPFKENCYGLSYDGRILYVVGATTIFCVELADNLMCISSVPVNTDNVAFLSVHGDRLYYADYKKHTVYCSEKNGKEIWSFKNKIMNYPIGITSDHYGNAYVTCTKSHNVLVISADGNHYKELLDAFNGLVNPRAIIYDKSDSRLLVCNNANGQALLCTMK</sequence>
<dbReference type="Proteomes" id="UP000507470">
    <property type="component" value="Unassembled WGS sequence"/>
</dbReference>
<keyword evidence="1" id="KW-0863">Zinc-finger</keyword>
<accession>A0A6J8CYT0</accession>
<dbReference type="PANTHER" id="PTHR25462">
    <property type="entry name" value="BONUS, ISOFORM C-RELATED"/>
    <property type="match status" value="1"/>
</dbReference>
<keyword evidence="5" id="KW-1185">Reference proteome</keyword>
<dbReference type="InterPro" id="IPR000315">
    <property type="entry name" value="Znf_B-box"/>
</dbReference>
<protein>
    <recommendedName>
        <fullName evidence="3">B box-type domain-containing protein</fullName>
    </recommendedName>
</protein>
<dbReference type="GO" id="GO:0061630">
    <property type="term" value="F:ubiquitin protein ligase activity"/>
    <property type="evidence" value="ECO:0007669"/>
    <property type="project" value="TreeGrafter"/>
</dbReference>
<dbReference type="SMART" id="SM00336">
    <property type="entry name" value="BBOX"/>
    <property type="match status" value="2"/>
</dbReference>
<feature type="coiled-coil region" evidence="2">
    <location>
        <begin position="122"/>
        <end position="221"/>
    </location>
</feature>
<proteinExistence type="predicted"/>
<keyword evidence="1" id="KW-0862">Zinc</keyword>
<dbReference type="Gene3D" id="2.120.10.30">
    <property type="entry name" value="TolB, C-terminal domain"/>
    <property type="match status" value="1"/>
</dbReference>
<dbReference type="GO" id="GO:0008270">
    <property type="term" value="F:zinc ion binding"/>
    <property type="evidence" value="ECO:0007669"/>
    <property type="project" value="UniProtKB-KW"/>
</dbReference>
<dbReference type="InterPro" id="IPR047153">
    <property type="entry name" value="TRIM45/56/19-like"/>
</dbReference>
<dbReference type="CDD" id="cd19757">
    <property type="entry name" value="Bbox1"/>
    <property type="match status" value="1"/>
</dbReference>
<dbReference type="InterPro" id="IPR011042">
    <property type="entry name" value="6-blade_b-propeller_TolB-like"/>
</dbReference>
<evidence type="ECO:0000256" key="1">
    <source>
        <dbReference type="PROSITE-ProRule" id="PRU00024"/>
    </source>
</evidence>
<dbReference type="InterPro" id="IPR011044">
    <property type="entry name" value="Quino_amine_DH_bsu"/>
</dbReference>
<keyword evidence="1" id="KW-0479">Metal-binding</keyword>
<dbReference type="PANTHER" id="PTHR25462:SF305">
    <property type="entry name" value="RING-TYPE DOMAIN-CONTAINING PROTEIN"/>
    <property type="match status" value="1"/>
</dbReference>
<organism evidence="4 5">
    <name type="scientific">Mytilus coruscus</name>
    <name type="common">Sea mussel</name>
    <dbReference type="NCBI Taxonomy" id="42192"/>
    <lineage>
        <taxon>Eukaryota</taxon>
        <taxon>Metazoa</taxon>
        <taxon>Spiralia</taxon>
        <taxon>Lophotrochozoa</taxon>
        <taxon>Mollusca</taxon>
        <taxon>Bivalvia</taxon>
        <taxon>Autobranchia</taxon>
        <taxon>Pteriomorphia</taxon>
        <taxon>Mytilida</taxon>
        <taxon>Mytiloidea</taxon>
        <taxon>Mytilidae</taxon>
        <taxon>Mytilinae</taxon>
        <taxon>Mytilus</taxon>
    </lineage>
</organism>
<feature type="domain" description="B box-type" evidence="3">
    <location>
        <begin position="4"/>
        <end position="54"/>
    </location>
</feature>
<dbReference type="AlphaFoldDB" id="A0A6J8CYT0"/>
<dbReference type="OrthoDB" id="6089885at2759"/>
<dbReference type="EMBL" id="CACVKT020006208">
    <property type="protein sequence ID" value="CAC5400527.1"/>
    <property type="molecule type" value="Genomic_DNA"/>
</dbReference>
<gene>
    <name evidence="4" type="ORF">MCOR_34701</name>
</gene>
<dbReference type="PROSITE" id="PS50119">
    <property type="entry name" value="ZF_BBOX"/>
    <property type="match status" value="1"/>
</dbReference>
<keyword evidence="2" id="KW-0175">Coiled coil</keyword>
<evidence type="ECO:0000259" key="3">
    <source>
        <dbReference type="PROSITE" id="PS50119"/>
    </source>
</evidence>
<evidence type="ECO:0000313" key="5">
    <source>
        <dbReference type="Proteomes" id="UP000507470"/>
    </source>
</evidence>